<dbReference type="Gene3D" id="3.30.70.1230">
    <property type="entry name" value="Nucleotide cyclase"/>
    <property type="match status" value="1"/>
</dbReference>
<reference evidence="2 3" key="1">
    <citation type="submission" date="2022-06" db="EMBL/GenBank/DDBJ databases">
        <title>Actinoplanes abujensis sp. nov., isolated from Nigerian arid soil.</title>
        <authorList>
            <person name="Ding P."/>
        </authorList>
    </citation>
    <scope>NUCLEOTIDE SEQUENCE [LARGE SCALE GENOMIC DNA]</scope>
    <source>
        <strain evidence="3">TRM88002</strain>
        <plasmid evidence="2">p1</plasmid>
    </source>
</reference>
<proteinExistence type="predicted"/>
<geneLocation type="plasmid" evidence="2">
    <name>p1</name>
</geneLocation>
<keyword evidence="2" id="KW-0614">Plasmid</keyword>
<feature type="domain" description="Cyclic nucleotide-binding" evidence="1">
    <location>
        <begin position="259"/>
        <end position="365"/>
    </location>
</feature>
<accession>A0ABT0XQM3</accession>
<evidence type="ECO:0000313" key="3">
    <source>
        <dbReference type="Proteomes" id="UP001523216"/>
    </source>
</evidence>
<dbReference type="Pfam" id="PF13676">
    <property type="entry name" value="TIR_2"/>
    <property type="match status" value="1"/>
</dbReference>
<dbReference type="GO" id="GO:0032259">
    <property type="term" value="P:methylation"/>
    <property type="evidence" value="ECO:0007669"/>
    <property type="project" value="UniProtKB-KW"/>
</dbReference>
<dbReference type="InterPro" id="IPR000595">
    <property type="entry name" value="cNMP-bd_dom"/>
</dbReference>
<evidence type="ECO:0000259" key="1">
    <source>
        <dbReference type="PROSITE" id="PS50042"/>
    </source>
</evidence>
<dbReference type="InterPro" id="IPR018490">
    <property type="entry name" value="cNMP-bd_dom_sf"/>
</dbReference>
<dbReference type="EMBL" id="JAMQOL010000001">
    <property type="protein sequence ID" value="MCM4076078.1"/>
    <property type="molecule type" value="Genomic_DNA"/>
</dbReference>
<dbReference type="PANTHER" id="PTHR11635">
    <property type="entry name" value="CAMP-DEPENDENT PROTEIN KINASE REGULATORY CHAIN"/>
    <property type="match status" value="1"/>
</dbReference>
<dbReference type="Gene3D" id="3.40.50.10140">
    <property type="entry name" value="Toll/interleukin-1 receptor homology (TIR) domain"/>
    <property type="match status" value="1"/>
</dbReference>
<dbReference type="SUPFAM" id="SSF55073">
    <property type="entry name" value="Nucleotide cyclase"/>
    <property type="match status" value="1"/>
</dbReference>
<protein>
    <submittedName>
        <fullName evidence="2">Cyclic nucleotide-binding domain-containing protein</fullName>
    </submittedName>
</protein>
<keyword evidence="3" id="KW-1185">Reference proteome</keyword>
<dbReference type="PROSITE" id="PS00889">
    <property type="entry name" value="CNMP_BINDING_2"/>
    <property type="match status" value="1"/>
</dbReference>
<keyword evidence="2" id="KW-0808">Transferase</keyword>
<dbReference type="SUPFAM" id="SSF51206">
    <property type="entry name" value="cAMP-binding domain-like"/>
    <property type="match status" value="1"/>
</dbReference>
<dbReference type="InterPro" id="IPR000157">
    <property type="entry name" value="TIR_dom"/>
</dbReference>
<evidence type="ECO:0000313" key="2">
    <source>
        <dbReference type="EMBL" id="MCM4076078.1"/>
    </source>
</evidence>
<dbReference type="InterPro" id="IPR029787">
    <property type="entry name" value="Nucleotide_cyclase"/>
</dbReference>
<dbReference type="Proteomes" id="UP001523216">
    <property type="component" value="Unassembled WGS sequence"/>
</dbReference>
<dbReference type="InterPro" id="IPR018488">
    <property type="entry name" value="cNMP-bd_CS"/>
</dbReference>
<comment type="caution">
    <text evidence="2">The sequence shown here is derived from an EMBL/GenBank/DDBJ whole genome shotgun (WGS) entry which is preliminary data.</text>
</comment>
<dbReference type="GO" id="GO:0008168">
    <property type="term" value="F:methyltransferase activity"/>
    <property type="evidence" value="ECO:0007669"/>
    <property type="project" value="UniProtKB-KW"/>
</dbReference>
<dbReference type="Gene3D" id="2.60.120.10">
    <property type="entry name" value="Jelly Rolls"/>
    <property type="match status" value="1"/>
</dbReference>
<name>A0ABT0XQM3_9ACTN</name>
<keyword evidence="2" id="KW-0489">Methyltransferase</keyword>
<gene>
    <name evidence="2" type="ORF">LXN57_00695</name>
</gene>
<dbReference type="SUPFAM" id="SSF52200">
    <property type="entry name" value="Toll/Interleukin receptor TIR domain"/>
    <property type="match status" value="1"/>
</dbReference>
<dbReference type="Pfam" id="PF00027">
    <property type="entry name" value="cNMP_binding"/>
    <property type="match status" value="1"/>
</dbReference>
<dbReference type="InterPro" id="IPR050503">
    <property type="entry name" value="cAMP-dep_PK_reg_su-like"/>
</dbReference>
<sequence length="687" mass="75651">MSSGRNEDLHEVLVVSCDIVGHSSELVHDVQLDRVVGLNTVVAETIEDRSDAIWASGGDGGHVVFPEGDDRGAAQAALDLVTRFLTWSATAGVGLRIVAHAGRVSLVRGADGRVQVVGNGINVAGWMLARGGPDGVIVSEAFRRRLERHGEWAGIAFHEPRTLRDKRGVDQLLLRMSVQDLPSAWYSPIEGDRQQLRAALALRRSDPAWSHRGWEIMYFAKRILQVNKSDREALDAIGTIKKLQLMYTTPDGDEDTNPFFEYLDPTMLREVVLSAQLVERQYNEVICRGGDEGDTMFVILRGRVGVYKTHGEDDTRPIEPHFSHQEGDVVGELALALGRNRTADLVALTPVVLLSFHYQDIMKHLESLTGNQAAGWAREAIEGFISRRVLEYISQDVDFLYGRDGAGPLASAQGGDPIATLSNYAERIELPDNMRQITFDDAVAAARTPGARHGIYVLADGTLQSRADPGFTLGGLTFPMLWIDLPGFLTLPRHQFGRGSDKVKVFRIAAGGIEQLERTVREKLRRSLLAAAARSCFVYGVFISYTEHDVGDAAAWEQALKERGFRVFMDRPQSGAEFGETVANGLKHSLALVPMITSNVQIRDPEDNWVMREITARRAYFPLEPQIFPVVFGAARPERIAPGVTPIRVGSNAAEAVDQLAQRLEALRSGLLPPPHGETEIIDLPLE</sequence>
<dbReference type="PANTHER" id="PTHR11635:SF152">
    <property type="entry name" value="CAMP-DEPENDENT PROTEIN KINASE TYPE I REGULATORY SUBUNIT-RELATED"/>
    <property type="match status" value="1"/>
</dbReference>
<dbReference type="RefSeq" id="WP_251795863.1">
    <property type="nucleotide sequence ID" value="NZ_JAMQOL010000001.1"/>
</dbReference>
<dbReference type="InterPro" id="IPR014710">
    <property type="entry name" value="RmlC-like_jellyroll"/>
</dbReference>
<dbReference type="PROSITE" id="PS50042">
    <property type="entry name" value="CNMP_BINDING_3"/>
    <property type="match status" value="1"/>
</dbReference>
<dbReference type="PROSITE" id="PS00888">
    <property type="entry name" value="CNMP_BINDING_1"/>
    <property type="match status" value="1"/>
</dbReference>
<dbReference type="InterPro" id="IPR035897">
    <property type="entry name" value="Toll_tir_struct_dom_sf"/>
</dbReference>
<organism evidence="2 3">
    <name type="scientific">Paractinoplanes hotanensis</name>
    <dbReference type="NCBI Taxonomy" id="2906497"/>
    <lineage>
        <taxon>Bacteria</taxon>
        <taxon>Bacillati</taxon>
        <taxon>Actinomycetota</taxon>
        <taxon>Actinomycetes</taxon>
        <taxon>Micromonosporales</taxon>
        <taxon>Micromonosporaceae</taxon>
        <taxon>Paractinoplanes</taxon>
    </lineage>
</organism>
<dbReference type="SMART" id="SM00100">
    <property type="entry name" value="cNMP"/>
    <property type="match status" value="1"/>
</dbReference>
<dbReference type="CDD" id="cd00038">
    <property type="entry name" value="CAP_ED"/>
    <property type="match status" value="1"/>
</dbReference>